<dbReference type="EMBL" id="CP073720">
    <property type="protein sequence ID" value="UWP80247.1"/>
    <property type="molecule type" value="Genomic_DNA"/>
</dbReference>
<name>A0ABY5VSR4_9ACTN</name>
<feature type="domain" description="FAD-binding" evidence="6">
    <location>
        <begin position="2"/>
        <end position="346"/>
    </location>
</feature>
<dbReference type="Pfam" id="PF01494">
    <property type="entry name" value="FAD_binding_3"/>
    <property type="match status" value="1"/>
</dbReference>
<gene>
    <name evidence="7" type="ORF">Dfulv_34510</name>
</gene>
<dbReference type="InterPro" id="IPR002938">
    <property type="entry name" value="FAD-bd"/>
</dbReference>
<reference evidence="7" key="1">
    <citation type="submission" date="2021-04" db="EMBL/GenBank/DDBJ databases">
        <authorList>
            <person name="Hartkoorn R.C."/>
            <person name="Beaudoing E."/>
            <person name="Hot D."/>
        </authorList>
    </citation>
    <scope>NUCLEOTIDE SEQUENCE</scope>
    <source>
        <strain evidence="7">NRRL B-16292</strain>
    </source>
</reference>
<evidence type="ECO:0000256" key="4">
    <source>
        <dbReference type="ARBA" id="ARBA00023002"/>
    </source>
</evidence>
<evidence type="ECO:0000256" key="2">
    <source>
        <dbReference type="ARBA" id="ARBA00022630"/>
    </source>
</evidence>
<dbReference type="Proteomes" id="UP001059617">
    <property type="component" value="Chromosome"/>
</dbReference>
<dbReference type="PANTHER" id="PTHR13789:SF318">
    <property type="entry name" value="GERANYLGERANYL DIPHOSPHATE REDUCTASE"/>
    <property type="match status" value="1"/>
</dbReference>
<proteinExistence type="predicted"/>
<accession>A0ABY5VSR4</accession>
<dbReference type="RefSeq" id="WP_259858005.1">
    <property type="nucleotide sequence ID" value="NZ_BAAAST010000007.1"/>
</dbReference>
<evidence type="ECO:0000259" key="6">
    <source>
        <dbReference type="Pfam" id="PF01494"/>
    </source>
</evidence>
<dbReference type="PANTHER" id="PTHR13789">
    <property type="entry name" value="MONOOXYGENASE"/>
    <property type="match status" value="1"/>
</dbReference>
<dbReference type="InterPro" id="IPR050493">
    <property type="entry name" value="FAD-dep_Monooxygenase_BioMet"/>
</dbReference>
<keyword evidence="4" id="KW-0560">Oxidoreductase</keyword>
<evidence type="ECO:0000256" key="1">
    <source>
        <dbReference type="ARBA" id="ARBA00001974"/>
    </source>
</evidence>
<keyword evidence="2" id="KW-0285">Flavoprotein</keyword>
<evidence type="ECO:0000313" key="8">
    <source>
        <dbReference type="Proteomes" id="UP001059617"/>
    </source>
</evidence>
<sequence>MLVVGGGIGGLSTALALSSRGRPVHVIEKAPEFGEIGAGIQLAPNALHVLAELGVLDRALQDVVYPECALLMDALTGERIAELDFGSEFRRRYGQPYVVTHRGDLLAALVEGCQARSDLITLETGKTAIDVTIVDGRGRVECADGSVYEAPLVVGADGLWSVVRGFVLRDGPPRCTGDVAYRGAVPIDLVPNASAERATMTWWIGPKMHLVQYPVRRGNLFNQVGVFTSDRFDSEADPMSRDWGTPGELDLRFDRMIERVRTSASLLNRDVRWPLFDRRPATTWTRGPITLVGDAAHPMLQYLAQGGCQALEDAAALGRGIQLHDNDLGAAIAYYERERIERASKAQLWARRVGEIVHGDGLLALLRNALLSSLPPTDFRYVDWLYAGGSRRDSVVVPGLTVPAPSTSRA</sequence>
<dbReference type="SUPFAM" id="SSF51905">
    <property type="entry name" value="FAD/NAD(P)-binding domain"/>
    <property type="match status" value="1"/>
</dbReference>
<keyword evidence="5" id="KW-0503">Monooxygenase</keyword>
<reference evidence="7" key="2">
    <citation type="submission" date="2022-09" db="EMBL/GenBank/DDBJ databases">
        <title>Biosynthetic gene clusters of Dactylosporangioum fulvum.</title>
        <authorList>
            <person name="Caradec T."/>
        </authorList>
    </citation>
    <scope>NUCLEOTIDE SEQUENCE</scope>
    <source>
        <strain evidence="7">NRRL B-16292</strain>
    </source>
</reference>
<keyword evidence="8" id="KW-1185">Reference proteome</keyword>
<comment type="cofactor">
    <cofactor evidence="1">
        <name>FAD</name>
        <dbReference type="ChEBI" id="CHEBI:57692"/>
    </cofactor>
</comment>
<dbReference type="SUPFAM" id="SSF54373">
    <property type="entry name" value="FAD-linked reductases, C-terminal domain"/>
    <property type="match status" value="1"/>
</dbReference>
<dbReference type="Gene3D" id="3.50.50.60">
    <property type="entry name" value="FAD/NAD(P)-binding domain"/>
    <property type="match status" value="1"/>
</dbReference>
<dbReference type="InterPro" id="IPR036188">
    <property type="entry name" value="FAD/NAD-bd_sf"/>
</dbReference>
<keyword evidence="3" id="KW-0274">FAD</keyword>
<evidence type="ECO:0000256" key="5">
    <source>
        <dbReference type="ARBA" id="ARBA00023033"/>
    </source>
</evidence>
<evidence type="ECO:0000256" key="3">
    <source>
        <dbReference type="ARBA" id="ARBA00022827"/>
    </source>
</evidence>
<protein>
    <submittedName>
        <fullName evidence="7">FAD-dependent oxidoreductase</fullName>
    </submittedName>
</protein>
<evidence type="ECO:0000313" key="7">
    <source>
        <dbReference type="EMBL" id="UWP80247.1"/>
    </source>
</evidence>
<organism evidence="7 8">
    <name type="scientific">Dactylosporangium fulvum</name>
    <dbReference type="NCBI Taxonomy" id="53359"/>
    <lineage>
        <taxon>Bacteria</taxon>
        <taxon>Bacillati</taxon>
        <taxon>Actinomycetota</taxon>
        <taxon>Actinomycetes</taxon>
        <taxon>Micromonosporales</taxon>
        <taxon>Micromonosporaceae</taxon>
        <taxon>Dactylosporangium</taxon>
    </lineage>
</organism>